<dbReference type="Proteomes" id="UP000035088">
    <property type="component" value="Unassembled WGS sequence"/>
</dbReference>
<evidence type="ECO:0000256" key="1">
    <source>
        <dbReference type="ARBA" id="ARBA00023015"/>
    </source>
</evidence>
<dbReference type="PANTHER" id="PTHR30055">
    <property type="entry name" value="HTH-TYPE TRANSCRIPTIONAL REGULATOR RUTR"/>
    <property type="match status" value="1"/>
</dbReference>
<keyword evidence="3" id="KW-0804">Transcription</keyword>
<dbReference type="InterPro" id="IPR001647">
    <property type="entry name" value="HTH_TetR"/>
</dbReference>
<feature type="region of interest" description="Disordered" evidence="5">
    <location>
        <begin position="1"/>
        <end position="22"/>
    </location>
</feature>
<dbReference type="InterPro" id="IPR050109">
    <property type="entry name" value="HTH-type_TetR-like_transc_reg"/>
</dbReference>
<dbReference type="Pfam" id="PF16859">
    <property type="entry name" value="TetR_C_11"/>
    <property type="match status" value="1"/>
</dbReference>
<evidence type="ECO:0000313" key="8">
    <source>
        <dbReference type="Proteomes" id="UP000035088"/>
    </source>
</evidence>
<evidence type="ECO:0000256" key="2">
    <source>
        <dbReference type="ARBA" id="ARBA00023125"/>
    </source>
</evidence>
<feature type="domain" description="HTH tetR-type" evidence="6">
    <location>
        <begin position="25"/>
        <end position="85"/>
    </location>
</feature>
<name>G7GXT0_9ACTN</name>
<reference evidence="7 8" key="1">
    <citation type="submission" date="2011-11" db="EMBL/GenBank/DDBJ databases">
        <title>Whole genome shotgun sequence of Gordonia araii NBRC 100433.</title>
        <authorList>
            <person name="Yoshida Y."/>
            <person name="Hosoyama A."/>
            <person name="Tsuchikane K."/>
            <person name="Katsumata H."/>
            <person name="Yamazaki S."/>
            <person name="Fujita N."/>
        </authorList>
    </citation>
    <scope>NUCLEOTIDE SEQUENCE [LARGE SCALE GENOMIC DNA]</scope>
    <source>
        <strain evidence="7 8">NBRC 100433</strain>
    </source>
</reference>
<dbReference type="Gene3D" id="1.10.10.60">
    <property type="entry name" value="Homeodomain-like"/>
    <property type="match status" value="1"/>
</dbReference>
<dbReference type="GO" id="GO:0000976">
    <property type="term" value="F:transcription cis-regulatory region binding"/>
    <property type="evidence" value="ECO:0007669"/>
    <property type="project" value="TreeGrafter"/>
</dbReference>
<feature type="DNA-binding region" description="H-T-H motif" evidence="4">
    <location>
        <begin position="48"/>
        <end position="67"/>
    </location>
</feature>
<protein>
    <submittedName>
        <fullName evidence="7">TetR family transcriptional regulator</fullName>
    </submittedName>
</protein>
<comment type="caution">
    <text evidence="7">The sequence shown here is derived from an EMBL/GenBank/DDBJ whole genome shotgun (WGS) entry which is preliminary data.</text>
</comment>
<accession>G7GXT0</accession>
<dbReference type="EMBL" id="BAEE01000011">
    <property type="protein sequence ID" value="GAB08405.1"/>
    <property type="molecule type" value="Genomic_DNA"/>
</dbReference>
<dbReference type="PROSITE" id="PS50977">
    <property type="entry name" value="HTH_TETR_2"/>
    <property type="match status" value="1"/>
</dbReference>
<dbReference type="InterPro" id="IPR009057">
    <property type="entry name" value="Homeodomain-like_sf"/>
</dbReference>
<keyword evidence="1" id="KW-0805">Transcription regulation</keyword>
<dbReference type="Gene3D" id="1.10.357.10">
    <property type="entry name" value="Tetracycline Repressor, domain 2"/>
    <property type="match status" value="1"/>
</dbReference>
<dbReference type="GO" id="GO:0003700">
    <property type="term" value="F:DNA-binding transcription factor activity"/>
    <property type="evidence" value="ECO:0007669"/>
    <property type="project" value="TreeGrafter"/>
</dbReference>
<keyword evidence="8" id="KW-1185">Reference proteome</keyword>
<dbReference type="InterPro" id="IPR036271">
    <property type="entry name" value="Tet_transcr_reg_TetR-rel_C_sf"/>
</dbReference>
<dbReference type="InterPro" id="IPR011075">
    <property type="entry name" value="TetR_C"/>
</dbReference>
<organism evidence="7 8">
    <name type="scientific">Gordonia araii NBRC 100433</name>
    <dbReference type="NCBI Taxonomy" id="1073574"/>
    <lineage>
        <taxon>Bacteria</taxon>
        <taxon>Bacillati</taxon>
        <taxon>Actinomycetota</taxon>
        <taxon>Actinomycetes</taxon>
        <taxon>Mycobacteriales</taxon>
        <taxon>Gordoniaceae</taxon>
        <taxon>Gordonia</taxon>
    </lineage>
</organism>
<dbReference type="SUPFAM" id="SSF46689">
    <property type="entry name" value="Homeodomain-like"/>
    <property type="match status" value="1"/>
</dbReference>
<dbReference type="Pfam" id="PF00440">
    <property type="entry name" value="TetR_N"/>
    <property type="match status" value="1"/>
</dbReference>
<evidence type="ECO:0000259" key="6">
    <source>
        <dbReference type="PROSITE" id="PS50977"/>
    </source>
</evidence>
<keyword evidence="2 4" id="KW-0238">DNA-binding</keyword>
<sequence length="205" mass="22310">MTLNVMMDRMSEDDAGRPPGRPLEVDISRRVNDAVLQLLADKGYHGLSISDVAKLAGVPRSTLYRRRETTATLSVQAISAVVPAVHDIDSGQPLDDLVASITDFVRRFTACEHTPVVMELHALALRDQELARLTAAYLRPRGEILDRMIARAQAAGVINPDIASGVVRDLLIGPLFYRWLVPKQALDESVVETIVAGALRGVAPP</sequence>
<gene>
    <name evidence="7" type="ORF">GOARA_011_00210</name>
</gene>
<evidence type="ECO:0000256" key="5">
    <source>
        <dbReference type="SAM" id="MobiDB-lite"/>
    </source>
</evidence>
<proteinExistence type="predicted"/>
<evidence type="ECO:0000256" key="3">
    <source>
        <dbReference type="ARBA" id="ARBA00023163"/>
    </source>
</evidence>
<evidence type="ECO:0000313" key="7">
    <source>
        <dbReference type="EMBL" id="GAB08405.1"/>
    </source>
</evidence>
<evidence type="ECO:0000256" key="4">
    <source>
        <dbReference type="PROSITE-ProRule" id="PRU00335"/>
    </source>
</evidence>
<dbReference type="SUPFAM" id="SSF48498">
    <property type="entry name" value="Tetracyclin repressor-like, C-terminal domain"/>
    <property type="match status" value="1"/>
</dbReference>
<dbReference type="AlphaFoldDB" id="G7GXT0"/>
<dbReference type="PANTHER" id="PTHR30055:SF148">
    <property type="entry name" value="TETR-FAMILY TRANSCRIPTIONAL REGULATOR"/>
    <property type="match status" value="1"/>
</dbReference>
<dbReference type="RefSeq" id="WP_007320485.1">
    <property type="nucleotide sequence ID" value="NZ_BAEE01000011.1"/>
</dbReference>